<reference evidence="3 4" key="1">
    <citation type="submission" date="2019-06" db="EMBL/GenBank/DDBJ databases">
        <authorList>
            <person name="Palmer J.M."/>
        </authorList>
    </citation>
    <scope>NUCLEOTIDE SEQUENCE [LARGE SCALE GENOMIC DNA]</scope>
    <source>
        <strain evidence="3 4">TWF703</strain>
    </source>
</reference>
<comment type="caution">
    <text evidence="3">The sequence shown here is derived from an EMBL/GenBank/DDBJ whole genome shotgun (WGS) entry which is preliminary data.</text>
</comment>
<feature type="domain" description="Nephrocystin 3-like N-terminal" evidence="2">
    <location>
        <begin position="50"/>
        <end position="98"/>
    </location>
</feature>
<dbReference type="Proteomes" id="UP000480548">
    <property type="component" value="Unassembled WGS sequence"/>
</dbReference>
<evidence type="ECO:0000313" key="4">
    <source>
        <dbReference type="Proteomes" id="UP000480548"/>
    </source>
</evidence>
<sequence length="99" mass="11150">MPSSLRSLGDPNTDSDDVVILDGDDFNDFNEFNILPQKKHSISHLAGNWGWLFSSDTYLKWHSSQEDGVLWIREIPGSGKSVFAANLINQLNKKHHSVL</sequence>
<accession>A0A7C8NP88</accession>
<organism evidence="3 4">
    <name type="scientific">Orbilia oligospora</name>
    <name type="common">Nematode-trapping fungus</name>
    <name type="synonym">Arthrobotrys oligospora</name>
    <dbReference type="NCBI Taxonomy" id="2813651"/>
    <lineage>
        <taxon>Eukaryota</taxon>
        <taxon>Fungi</taxon>
        <taxon>Dikarya</taxon>
        <taxon>Ascomycota</taxon>
        <taxon>Pezizomycotina</taxon>
        <taxon>Orbiliomycetes</taxon>
        <taxon>Orbiliales</taxon>
        <taxon>Orbiliaceae</taxon>
        <taxon>Orbilia</taxon>
    </lineage>
</organism>
<dbReference type="EMBL" id="WIQZ01000065">
    <property type="protein sequence ID" value="KAF3129031.1"/>
    <property type="molecule type" value="Genomic_DNA"/>
</dbReference>
<dbReference type="InterPro" id="IPR056884">
    <property type="entry name" value="NPHP3-like_N"/>
</dbReference>
<gene>
    <name evidence="3" type="ORF">TWF703_009061</name>
</gene>
<proteinExistence type="predicted"/>
<dbReference type="CDD" id="cd00761">
    <property type="entry name" value="Glyco_tranf_GTA_type"/>
    <property type="match status" value="1"/>
</dbReference>
<evidence type="ECO:0000256" key="1">
    <source>
        <dbReference type="ARBA" id="ARBA00022737"/>
    </source>
</evidence>
<dbReference type="AlphaFoldDB" id="A0A7C8NP88"/>
<name>A0A7C8NP88_ORBOL</name>
<evidence type="ECO:0000313" key="3">
    <source>
        <dbReference type="EMBL" id="KAF3129031.1"/>
    </source>
</evidence>
<dbReference type="Pfam" id="PF24883">
    <property type="entry name" value="NPHP3_N"/>
    <property type="match status" value="1"/>
</dbReference>
<keyword evidence="1" id="KW-0677">Repeat</keyword>
<protein>
    <recommendedName>
        <fullName evidence="2">Nephrocystin 3-like N-terminal domain-containing protein</fullName>
    </recommendedName>
</protein>
<evidence type="ECO:0000259" key="2">
    <source>
        <dbReference type="Pfam" id="PF24883"/>
    </source>
</evidence>